<comment type="caution">
    <text evidence="1">The sequence shown here is derived from an EMBL/GenBank/DDBJ whole genome shotgun (WGS) entry which is preliminary data.</text>
</comment>
<dbReference type="RefSeq" id="WP_023554118.1">
    <property type="nucleotide sequence ID" value="NZ_JBCNED010000036.1"/>
</dbReference>
<organism evidence="1 2">
    <name type="scientific">Brevibacillus panacihumi</name>
    <dbReference type="NCBI Taxonomy" id="497735"/>
    <lineage>
        <taxon>Bacteria</taxon>
        <taxon>Bacillati</taxon>
        <taxon>Bacillota</taxon>
        <taxon>Bacilli</taxon>
        <taxon>Bacillales</taxon>
        <taxon>Paenibacillaceae</taxon>
        <taxon>Brevibacillus</taxon>
    </lineage>
</organism>
<dbReference type="AlphaFoldDB" id="A0A3M8BXP7"/>
<dbReference type="Proteomes" id="UP000281915">
    <property type="component" value="Unassembled WGS sequence"/>
</dbReference>
<name>A0A3M8BXP7_9BACL</name>
<evidence type="ECO:0000313" key="2">
    <source>
        <dbReference type="Proteomes" id="UP000281915"/>
    </source>
</evidence>
<reference evidence="1 2" key="1">
    <citation type="submission" date="2018-10" db="EMBL/GenBank/DDBJ databases">
        <title>Phylogenomics of Brevibacillus.</title>
        <authorList>
            <person name="Dunlap C."/>
        </authorList>
    </citation>
    <scope>NUCLEOTIDE SEQUENCE [LARGE SCALE GENOMIC DNA]</scope>
    <source>
        <strain evidence="1 2">JCM 15085</strain>
    </source>
</reference>
<gene>
    <name evidence="1" type="ORF">EDM58_25005</name>
</gene>
<sequence length="98" mass="11764">MARRRREVPVQNTPEFQAWLRSKKVGRRERKDPEALRAHYQEWHNLNRQRRRRSPLLNFKMPSLGSIDLNQLGNGIKTAQDIFGAWQNIRGMWDIIKK</sequence>
<protein>
    <submittedName>
        <fullName evidence="1">Uncharacterized protein</fullName>
    </submittedName>
</protein>
<evidence type="ECO:0000313" key="1">
    <source>
        <dbReference type="EMBL" id="RNB68119.1"/>
    </source>
</evidence>
<accession>A0A3M8BXP7</accession>
<dbReference type="EMBL" id="RHHT01000084">
    <property type="protein sequence ID" value="RNB68119.1"/>
    <property type="molecule type" value="Genomic_DNA"/>
</dbReference>
<proteinExistence type="predicted"/>